<sequence length="74" mass="8541">MTECKQLIQNKANNSVNCLNYILIVFLAIGEVVLLFSNIQITTTSNRVLIYAVLFISLRNTIELFALRYFDRLL</sequence>
<protein>
    <submittedName>
        <fullName evidence="2">Uncharacterized protein</fullName>
    </submittedName>
</protein>
<evidence type="ECO:0000313" key="3">
    <source>
        <dbReference type="Proteomes" id="UP000473885"/>
    </source>
</evidence>
<reference evidence="2 3" key="1">
    <citation type="submission" date="2019-04" db="EMBL/GenBank/DDBJ databases">
        <title>Genome sequencing of Clostridium botulinum Groups I-IV and Clostridium butyricum.</title>
        <authorList>
            <person name="Brunt J."/>
            <person name="Van Vliet A.H.M."/>
            <person name="Stringer S.C."/>
            <person name="Carter A.T."/>
            <person name="Peck M.W."/>
        </authorList>
    </citation>
    <scope>NUCLEOTIDE SEQUENCE [LARGE SCALE GENOMIC DNA]</scope>
    <source>
        <strain evidence="2 3">IFR 18/094</strain>
    </source>
</reference>
<dbReference type="Proteomes" id="UP000473885">
    <property type="component" value="Unassembled WGS sequence"/>
</dbReference>
<comment type="caution">
    <text evidence="2">The sequence shown here is derived from an EMBL/GenBank/DDBJ whole genome shotgun (WGS) entry which is preliminary data.</text>
</comment>
<gene>
    <name evidence="2" type="ORF">FDF74_09000</name>
</gene>
<name>A0A6M0RAP0_9CLOT</name>
<proteinExistence type="predicted"/>
<keyword evidence="1" id="KW-0812">Transmembrane</keyword>
<keyword evidence="1" id="KW-0472">Membrane</keyword>
<evidence type="ECO:0000313" key="2">
    <source>
        <dbReference type="EMBL" id="NEZ47333.1"/>
    </source>
</evidence>
<feature type="transmembrane region" description="Helical" evidence="1">
    <location>
        <begin position="48"/>
        <end position="70"/>
    </location>
</feature>
<keyword evidence="3" id="KW-1185">Reference proteome</keyword>
<evidence type="ECO:0000256" key="1">
    <source>
        <dbReference type="SAM" id="Phobius"/>
    </source>
</evidence>
<dbReference type="AlphaFoldDB" id="A0A6M0RAP0"/>
<dbReference type="EMBL" id="SXDP01000006">
    <property type="protein sequence ID" value="NEZ47333.1"/>
    <property type="molecule type" value="Genomic_DNA"/>
</dbReference>
<organism evidence="2 3">
    <name type="scientific">Clostridium niameyense</name>
    <dbReference type="NCBI Taxonomy" id="1622073"/>
    <lineage>
        <taxon>Bacteria</taxon>
        <taxon>Bacillati</taxon>
        <taxon>Bacillota</taxon>
        <taxon>Clostridia</taxon>
        <taxon>Eubacteriales</taxon>
        <taxon>Clostridiaceae</taxon>
        <taxon>Clostridium</taxon>
    </lineage>
</organism>
<accession>A0A6M0RAP0</accession>
<keyword evidence="1" id="KW-1133">Transmembrane helix</keyword>
<feature type="transmembrane region" description="Helical" evidence="1">
    <location>
        <begin position="21"/>
        <end position="42"/>
    </location>
</feature>